<dbReference type="AlphaFoldDB" id="A0A926I2C1"/>
<evidence type="ECO:0000313" key="3">
    <source>
        <dbReference type="Proteomes" id="UP000657006"/>
    </source>
</evidence>
<organism evidence="2 3">
    <name type="scientific">Bianquea renquensis</name>
    <dbReference type="NCBI Taxonomy" id="2763661"/>
    <lineage>
        <taxon>Bacteria</taxon>
        <taxon>Bacillati</taxon>
        <taxon>Bacillota</taxon>
        <taxon>Clostridia</taxon>
        <taxon>Eubacteriales</taxon>
        <taxon>Bianqueaceae</taxon>
        <taxon>Bianquea</taxon>
    </lineage>
</organism>
<dbReference type="SUPFAM" id="SSF53850">
    <property type="entry name" value="Periplasmic binding protein-like II"/>
    <property type="match status" value="1"/>
</dbReference>
<keyword evidence="3" id="KW-1185">Reference proteome</keyword>
<protein>
    <submittedName>
        <fullName evidence="2">DUF3502 domain-containing protein</fullName>
    </submittedName>
</protein>
<dbReference type="Proteomes" id="UP000657006">
    <property type="component" value="Unassembled WGS sequence"/>
</dbReference>
<dbReference type="Pfam" id="PF12010">
    <property type="entry name" value="DUF3502"/>
    <property type="match status" value="1"/>
</dbReference>
<reference evidence="2" key="1">
    <citation type="submission" date="2020-08" db="EMBL/GenBank/DDBJ databases">
        <title>Genome public.</title>
        <authorList>
            <person name="Liu C."/>
            <person name="Sun Q."/>
        </authorList>
    </citation>
    <scope>NUCLEOTIDE SEQUENCE</scope>
    <source>
        <strain evidence="2">NSJ-32</strain>
    </source>
</reference>
<accession>A0A926I2C1</accession>
<comment type="caution">
    <text evidence="2">The sequence shown here is derived from an EMBL/GenBank/DDBJ whole genome shotgun (WGS) entry which is preliminary data.</text>
</comment>
<gene>
    <name evidence="2" type="ORF">H8730_12400</name>
</gene>
<proteinExistence type="predicted"/>
<dbReference type="InterPro" id="IPR022627">
    <property type="entry name" value="DUF3502"/>
</dbReference>
<evidence type="ECO:0000313" key="2">
    <source>
        <dbReference type="EMBL" id="MBC8544338.1"/>
    </source>
</evidence>
<name>A0A926I2C1_9FIRM</name>
<feature type="domain" description="DUF3502" evidence="1">
    <location>
        <begin position="172"/>
        <end position="238"/>
    </location>
</feature>
<sequence>MIENPEYVKWLRTLYDFYRKGYIQQFKDHDIGSRLLDLQFGTGVPTELASYGSYWESGIEGDKVLTITLSGYTHYSPQLPFATAISTSSANQSYALDFLTRVFTDAHLTNLMLHGAGYEGMLDSNGKLKPESPFGEPLAYGNYYISVPRFYEYMDMKDRYFEFHNSLKKSSFTGFYFDVEPVTQEIEECDPIFARFLAGLPSTDQDFDTYLAECRQELLEAGAQDIIEEANRQFTAFKTGK</sequence>
<dbReference type="EMBL" id="JACRSQ010000019">
    <property type="protein sequence ID" value="MBC8544338.1"/>
    <property type="molecule type" value="Genomic_DNA"/>
</dbReference>
<evidence type="ECO:0000259" key="1">
    <source>
        <dbReference type="Pfam" id="PF12010"/>
    </source>
</evidence>